<proteinExistence type="predicted"/>
<dbReference type="Gene3D" id="3.30.710.10">
    <property type="entry name" value="Potassium Channel Kv1.1, Chain A"/>
    <property type="match status" value="1"/>
</dbReference>
<organism evidence="3 4">
    <name type="scientific">Mycena metata</name>
    <dbReference type="NCBI Taxonomy" id="1033252"/>
    <lineage>
        <taxon>Eukaryota</taxon>
        <taxon>Fungi</taxon>
        <taxon>Dikarya</taxon>
        <taxon>Basidiomycota</taxon>
        <taxon>Agaricomycotina</taxon>
        <taxon>Agaricomycetes</taxon>
        <taxon>Agaricomycetidae</taxon>
        <taxon>Agaricales</taxon>
        <taxon>Marasmiineae</taxon>
        <taxon>Mycenaceae</taxon>
        <taxon>Mycena</taxon>
    </lineage>
</organism>
<evidence type="ECO:0000313" key="3">
    <source>
        <dbReference type="EMBL" id="KAJ7735777.1"/>
    </source>
</evidence>
<dbReference type="PROSITE" id="PS50097">
    <property type="entry name" value="BTB"/>
    <property type="match status" value="1"/>
</dbReference>
<dbReference type="AlphaFoldDB" id="A0AAD7I661"/>
<protein>
    <recommendedName>
        <fullName evidence="2">BTB domain-containing protein</fullName>
    </recommendedName>
</protein>
<dbReference type="CDD" id="cd18186">
    <property type="entry name" value="BTB_POZ_ZBTB_KLHL-like"/>
    <property type="match status" value="1"/>
</dbReference>
<dbReference type="EMBL" id="JARKIB010000125">
    <property type="protein sequence ID" value="KAJ7735777.1"/>
    <property type="molecule type" value="Genomic_DNA"/>
</dbReference>
<reference evidence="3" key="1">
    <citation type="submission" date="2023-03" db="EMBL/GenBank/DDBJ databases">
        <title>Massive genome expansion in bonnet fungi (Mycena s.s.) driven by repeated elements and novel gene families across ecological guilds.</title>
        <authorList>
            <consortium name="Lawrence Berkeley National Laboratory"/>
            <person name="Harder C.B."/>
            <person name="Miyauchi S."/>
            <person name="Viragh M."/>
            <person name="Kuo A."/>
            <person name="Thoen E."/>
            <person name="Andreopoulos B."/>
            <person name="Lu D."/>
            <person name="Skrede I."/>
            <person name="Drula E."/>
            <person name="Henrissat B."/>
            <person name="Morin E."/>
            <person name="Kohler A."/>
            <person name="Barry K."/>
            <person name="LaButti K."/>
            <person name="Morin E."/>
            <person name="Salamov A."/>
            <person name="Lipzen A."/>
            <person name="Mereny Z."/>
            <person name="Hegedus B."/>
            <person name="Baldrian P."/>
            <person name="Stursova M."/>
            <person name="Weitz H."/>
            <person name="Taylor A."/>
            <person name="Grigoriev I.V."/>
            <person name="Nagy L.G."/>
            <person name="Martin F."/>
            <person name="Kauserud H."/>
        </authorList>
    </citation>
    <scope>NUCLEOTIDE SEQUENCE</scope>
    <source>
        <strain evidence="3">CBHHK182m</strain>
    </source>
</reference>
<dbReference type="SMART" id="SM00225">
    <property type="entry name" value="BTB"/>
    <property type="match status" value="1"/>
</dbReference>
<dbReference type="Proteomes" id="UP001215598">
    <property type="component" value="Unassembled WGS sequence"/>
</dbReference>
<feature type="region of interest" description="Disordered" evidence="1">
    <location>
        <begin position="1"/>
        <end position="40"/>
    </location>
</feature>
<keyword evidence="4" id="KW-1185">Reference proteome</keyword>
<evidence type="ECO:0000313" key="4">
    <source>
        <dbReference type="Proteomes" id="UP001215598"/>
    </source>
</evidence>
<gene>
    <name evidence="3" type="ORF">B0H16DRAFT_1764948</name>
</gene>
<dbReference type="SUPFAM" id="SSF54695">
    <property type="entry name" value="POZ domain"/>
    <property type="match status" value="1"/>
</dbReference>
<feature type="domain" description="BTB" evidence="2">
    <location>
        <begin position="50"/>
        <end position="113"/>
    </location>
</feature>
<feature type="non-terminal residue" evidence="3">
    <location>
        <position position="1"/>
    </location>
</feature>
<sequence length="329" mass="37719">HRNSKIEPCPSRVPYPSTKRQRTEEEPSEAAPPPAPAPTPVRSKIWMPYGDIILQAESTQFRINRDVLARQSSVFKDMFVIPQPPNEPTIEGCPIVRVFDSAKDWELLLEVLYHPFHSSVSRPVPVVAAMLEDALSRLHFEFPTTLEAWEDTEGVLSKIQPQPGAYIDLMHLILQCRVYSCIPTVILAALSAHRLEALVKGVRRADGSMARLHIQTFTRLVLALERITDFQRNWTLSWLKDDTIVPHKLCKSRKLCDRQKKQIDHLILWGNGHDVSYTLEGWNEEWSDKLCGVCEATAKLSYDTGRQKGWELLPTFWGYKEWKSLRDAL</sequence>
<comment type="caution">
    <text evidence="3">The sequence shown here is derived from an EMBL/GenBank/DDBJ whole genome shotgun (WGS) entry which is preliminary data.</text>
</comment>
<dbReference type="InterPro" id="IPR011333">
    <property type="entry name" value="SKP1/BTB/POZ_sf"/>
</dbReference>
<evidence type="ECO:0000256" key="1">
    <source>
        <dbReference type="SAM" id="MobiDB-lite"/>
    </source>
</evidence>
<evidence type="ECO:0000259" key="2">
    <source>
        <dbReference type="PROSITE" id="PS50097"/>
    </source>
</evidence>
<dbReference type="InterPro" id="IPR000210">
    <property type="entry name" value="BTB/POZ_dom"/>
</dbReference>
<name>A0AAD7I661_9AGAR</name>
<accession>A0AAD7I661</accession>
<feature type="compositionally biased region" description="Pro residues" evidence="1">
    <location>
        <begin position="30"/>
        <end position="39"/>
    </location>
</feature>
<dbReference type="Pfam" id="PF00651">
    <property type="entry name" value="BTB"/>
    <property type="match status" value="1"/>
</dbReference>